<dbReference type="EMBL" id="BDSP01000008">
    <property type="protein sequence ID" value="GAX09557.1"/>
    <property type="molecule type" value="Genomic_DNA"/>
</dbReference>
<reference evidence="3 4" key="1">
    <citation type="journal article" date="2015" name="Plant Cell">
        <title>Oil accumulation by the oleaginous diatom Fistulifera solaris as revealed by the genome and transcriptome.</title>
        <authorList>
            <person name="Tanaka T."/>
            <person name="Maeda Y."/>
            <person name="Veluchamy A."/>
            <person name="Tanaka M."/>
            <person name="Abida H."/>
            <person name="Marechal E."/>
            <person name="Bowler C."/>
            <person name="Muto M."/>
            <person name="Sunaga Y."/>
            <person name="Tanaka M."/>
            <person name="Yoshino T."/>
            <person name="Taniguchi T."/>
            <person name="Fukuda Y."/>
            <person name="Nemoto M."/>
            <person name="Matsumoto M."/>
            <person name="Wong P.S."/>
            <person name="Aburatani S."/>
            <person name="Fujibuchi W."/>
        </authorList>
    </citation>
    <scope>NUCLEOTIDE SEQUENCE [LARGE SCALE GENOMIC DNA]</scope>
    <source>
        <strain evidence="3 4">JPCC DA0580</strain>
    </source>
</reference>
<comment type="caution">
    <text evidence="3">The sequence shown here is derived from an EMBL/GenBank/DDBJ whole genome shotgun (WGS) entry which is preliminary data.</text>
</comment>
<dbReference type="Proteomes" id="UP000198406">
    <property type="component" value="Unassembled WGS sequence"/>
</dbReference>
<keyword evidence="4" id="KW-1185">Reference proteome</keyword>
<protein>
    <recommendedName>
        <fullName evidence="5">DUF1275 domain-containing protein</fullName>
    </recommendedName>
</protein>
<dbReference type="InParanoid" id="A0A1Z5J6C7"/>
<keyword evidence="2" id="KW-0732">Signal</keyword>
<dbReference type="InterPro" id="IPR010699">
    <property type="entry name" value="DUF1275"/>
</dbReference>
<evidence type="ECO:0000313" key="4">
    <source>
        <dbReference type="Proteomes" id="UP000198406"/>
    </source>
</evidence>
<evidence type="ECO:0000256" key="1">
    <source>
        <dbReference type="SAM" id="Phobius"/>
    </source>
</evidence>
<sequence>MKPILCRTLLASLAIGAVSADSSYTQQQQPLKVISPETVEQLPSNIYGSSIPKHPPIPSIPETVYAPTSSPTPPIGKLSIHIPTGVIKLPSRNNLILMGCILAANNGFMNGLALGGALKATKQAVSAVTGAWTTSAMAAAKMDHSLLQTQVSVILSYMGGSSLNGILNPNGIENALPLLVAGLLVAAAHSLELEPLPTWILLALATGITNSWTSQLAAGNLLRSAHFSGITSDMGTFMGQILRGNLANAEKLRVFAMVAASFWIGGWLSVPAANHLGADALQISIAVYAVIFVRLIMG</sequence>
<proteinExistence type="predicted"/>
<accession>A0A1Z5J6C7</accession>
<dbReference type="OrthoDB" id="43894at2759"/>
<keyword evidence="1" id="KW-1133">Transmembrane helix</keyword>
<gene>
    <name evidence="3" type="ORF">FisN_16Lh253</name>
</gene>
<dbReference type="Pfam" id="PF06912">
    <property type="entry name" value="DUF1275"/>
    <property type="match status" value="1"/>
</dbReference>
<feature type="signal peptide" evidence="2">
    <location>
        <begin position="1"/>
        <end position="20"/>
    </location>
</feature>
<feature type="chain" id="PRO_5013029374" description="DUF1275 domain-containing protein" evidence="2">
    <location>
        <begin position="21"/>
        <end position="298"/>
    </location>
</feature>
<evidence type="ECO:0008006" key="5">
    <source>
        <dbReference type="Google" id="ProtNLM"/>
    </source>
</evidence>
<feature type="transmembrane region" description="Helical" evidence="1">
    <location>
        <begin position="276"/>
        <end position="297"/>
    </location>
</feature>
<name>A0A1Z5J6C7_FISSO</name>
<evidence type="ECO:0000313" key="3">
    <source>
        <dbReference type="EMBL" id="GAX09557.1"/>
    </source>
</evidence>
<keyword evidence="1" id="KW-0812">Transmembrane</keyword>
<evidence type="ECO:0000256" key="2">
    <source>
        <dbReference type="SAM" id="SignalP"/>
    </source>
</evidence>
<organism evidence="3 4">
    <name type="scientific">Fistulifera solaris</name>
    <name type="common">Oleaginous diatom</name>
    <dbReference type="NCBI Taxonomy" id="1519565"/>
    <lineage>
        <taxon>Eukaryota</taxon>
        <taxon>Sar</taxon>
        <taxon>Stramenopiles</taxon>
        <taxon>Ochrophyta</taxon>
        <taxon>Bacillariophyta</taxon>
        <taxon>Bacillariophyceae</taxon>
        <taxon>Bacillariophycidae</taxon>
        <taxon>Naviculales</taxon>
        <taxon>Naviculaceae</taxon>
        <taxon>Fistulifera</taxon>
    </lineage>
</organism>
<dbReference type="AlphaFoldDB" id="A0A1Z5J6C7"/>
<keyword evidence="1" id="KW-0472">Membrane</keyword>
<feature type="transmembrane region" description="Helical" evidence="1">
    <location>
        <begin position="252"/>
        <end position="270"/>
    </location>
</feature>